<name>A0A3M9N4S7_9BACT</name>
<reference evidence="2 3" key="1">
    <citation type="submission" date="2018-11" db="EMBL/GenBank/DDBJ databases">
        <title>Rufibacter latericius sp. nov., isolated from water in Baiyang Lake.</title>
        <authorList>
            <person name="Yang Y."/>
        </authorList>
    </citation>
    <scope>NUCLEOTIDE SEQUENCE [LARGE SCALE GENOMIC DNA]</scope>
    <source>
        <strain evidence="2 3">MCC P1</strain>
    </source>
</reference>
<dbReference type="PANTHER" id="PTHR37947:SF1">
    <property type="entry name" value="BLL2462 PROTEIN"/>
    <property type="match status" value="1"/>
</dbReference>
<dbReference type="EMBL" id="RJJE01000003">
    <property type="protein sequence ID" value="RNI32008.1"/>
    <property type="molecule type" value="Genomic_DNA"/>
</dbReference>
<gene>
    <name evidence="2" type="ORF">EFA69_05785</name>
</gene>
<evidence type="ECO:0000313" key="2">
    <source>
        <dbReference type="EMBL" id="RNI32008.1"/>
    </source>
</evidence>
<dbReference type="Gene3D" id="2.60.40.10">
    <property type="entry name" value="Immunoglobulins"/>
    <property type="match status" value="1"/>
</dbReference>
<feature type="transmembrane region" description="Helical" evidence="1">
    <location>
        <begin position="12"/>
        <end position="32"/>
    </location>
</feature>
<accession>A0A3M9N4S7</accession>
<comment type="caution">
    <text evidence="2">The sequence shown here is derived from an EMBL/GenBank/DDBJ whole genome shotgun (WGS) entry which is preliminary data.</text>
</comment>
<dbReference type="PANTHER" id="PTHR37947">
    <property type="entry name" value="BLL2462 PROTEIN"/>
    <property type="match status" value="1"/>
</dbReference>
<keyword evidence="1" id="KW-0472">Membrane</keyword>
<dbReference type="AlphaFoldDB" id="A0A3M9N4S7"/>
<protein>
    <submittedName>
        <fullName evidence="2">VWA domain-containing protein</fullName>
    </submittedName>
</protein>
<keyword evidence="3" id="KW-1185">Reference proteome</keyword>
<sequence>MYRRKGPWSTGLRVLLATLRALLVALVCFLLLEPYTRRITQEEIKPRVVLALDNSQSVGLFTPKESLNGTLQGLDALAERLQDKGYEVVRETFQEGDTAVNLLATVPFQAPITNLHALVSKGESAYRNQNLAATVLVSDGIHNQGPTPTFQLYRAPIYPLALGDTVAKRDVVLEEVQYNKINYTGTSFPVVARIGHSGYGGASVTVLLQEGGKTVQRKTVSLPRAGTLETTFQVSAAQPGKKYYEVRVQPLSGEFTDLNNRRHAYLEVVKGKLKILLAAAAPHPDIKALRSALLTNPLLDVEVVLGPFQNPTFKTPYDAAVLHQIPNLSNVGTPWLRRLQTAKVPTFYLLGAQTDYNAFNALQAGVRLNRPSGQYDQVQPVLNNGFRRFSTEPIAQDRIKAWPPTAVTFGEWNVQAGTEVLLYQQIGSVRSTKPLLVYKPGPVVPAAVLLTDGSWQWRLNEATEHGSSQIYDELMTHLVQLLANRRNQKRLHVYPVKDEFDVTEEVSLQTDVFNTVQEEIFGQNISLTLTHPDGKQTQHRFRHEQGGEGLKLGNLAPGVYRYAASARLDNQNQSDTGELVVQEQNLESLLAVADHELLRQVAQRSETRLYYPAQLAQLEQDLLKADFKTVLRSHQEEKDLLEQSWYYFLLLGLACAEWALRRFYGSL</sequence>
<evidence type="ECO:0000313" key="3">
    <source>
        <dbReference type="Proteomes" id="UP000271010"/>
    </source>
</evidence>
<dbReference type="InterPro" id="IPR013783">
    <property type="entry name" value="Ig-like_fold"/>
</dbReference>
<organism evidence="2 3">
    <name type="scientific">Rufibacter immobilis</name>
    <dbReference type="NCBI Taxonomy" id="1348778"/>
    <lineage>
        <taxon>Bacteria</taxon>
        <taxon>Pseudomonadati</taxon>
        <taxon>Bacteroidota</taxon>
        <taxon>Cytophagia</taxon>
        <taxon>Cytophagales</taxon>
        <taxon>Hymenobacteraceae</taxon>
        <taxon>Rufibacter</taxon>
    </lineage>
</organism>
<keyword evidence="1" id="KW-0812">Transmembrane</keyword>
<keyword evidence="1" id="KW-1133">Transmembrane helix</keyword>
<dbReference type="Proteomes" id="UP000271010">
    <property type="component" value="Unassembled WGS sequence"/>
</dbReference>
<evidence type="ECO:0000256" key="1">
    <source>
        <dbReference type="SAM" id="Phobius"/>
    </source>
</evidence>
<proteinExistence type="predicted"/>